<evidence type="ECO:0000256" key="9">
    <source>
        <dbReference type="RuleBase" id="RU366041"/>
    </source>
</evidence>
<evidence type="ECO:0000313" key="13">
    <source>
        <dbReference type="Proteomes" id="UP000077755"/>
    </source>
</evidence>
<feature type="coiled-coil region" evidence="10">
    <location>
        <begin position="222"/>
        <end position="249"/>
    </location>
</feature>
<evidence type="ECO:0000256" key="10">
    <source>
        <dbReference type="SAM" id="Coils"/>
    </source>
</evidence>
<gene>
    <name evidence="12" type="ORF">DCAR_0518657</name>
</gene>
<keyword evidence="6 9" id="KW-1133">Transmembrane helix</keyword>
<dbReference type="FunFam" id="1.20.58.340:FF:000009">
    <property type="entry name" value="Magnesium transporter MRS2-1"/>
    <property type="match status" value="1"/>
</dbReference>
<dbReference type="KEGG" id="dcr:108223063"/>
<dbReference type="OrthoDB" id="10251508at2759"/>
<feature type="region of interest" description="Disordered" evidence="11">
    <location>
        <begin position="290"/>
        <end position="323"/>
    </location>
</feature>
<evidence type="ECO:0000313" key="12">
    <source>
        <dbReference type="EMBL" id="WOG99309.1"/>
    </source>
</evidence>
<comment type="similarity">
    <text evidence="2 9">Belongs to the CorA metal ion transporter (MIT) (TC 1.A.35.5) family.</text>
</comment>
<dbReference type="InterPro" id="IPR039204">
    <property type="entry name" value="MRS2-like"/>
</dbReference>
<evidence type="ECO:0000256" key="6">
    <source>
        <dbReference type="ARBA" id="ARBA00022989"/>
    </source>
</evidence>
<accession>A0A164XEB2</accession>
<dbReference type="SUPFAM" id="SSF144083">
    <property type="entry name" value="Magnesium transport protein CorA, transmembrane region"/>
    <property type="match status" value="1"/>
</dbReference>
<reference evidence="12" key="1">
    <citation type="journal article" date="2016" name="Nat. Genet.">
        <title>A high-quality carrot genome assembly provides new insights into carotenoid accumulation and asterid genome evolution.</title>
        <authorList>
            <person name="Iorizzo M."/>
            <person name="Ellison S."/>
            <person name="Senalik D."/>
            <person name="Zeng P."/>
            <person name="Satapoomin P."/>
            <person name="Huang J."/>
            <person name="Bowman M."/>
            <person name="Iovene M."/>
            <person name="Sanseverino W."/>
            <person name="Cavagnaro P."/>
            <person name="Yildiz M."/>
            <person name="Macko-Podgorni A."/>
            <person name="Moranska E."/>
            <person name="Grzebelus E."/>
            <person name="Grzebelus D."/>
            <person name="Ashrafi H."/>
            <person name="Zheng Z."/>
            <person name="Cheng S."/>
            <person name="Spooner D."/>
            <person name="Van Deynze A."/>
            <person name="Simon P."/>
        </authorList>
    </citation>
    <scope>NUCLEOTIDE SEQUENCE</scope>
    <source>
        <tissue evidence="12">Leaf</tissue>
    </source>
</reference>
<dbReference type="AlphaFoldDB" id="A0A164XEB2"/>
<keyword evidence="13" id="KW-1185">Reference proteome</keyword>
<dbReference type="CDD" id="cd12823">
    <property type="entry name" value="Mrs2_Mfm1p-like"/>
    <property type="match status" value="1"/>
</dbReference>
<keyword evidence="3 9" id="KW-0813">Transport</keyword>
<dbReference type="GO" id="GO:0015095">
    <property type="term" value="F:magnesium ion transmembrane transporter activity"/>
    <property type="evidence" value="ECO:0007669"/>
    <property type="project" value="UniProtKB-ARBA"/>
</dbReference>
<name>A0A164XEB2_DAUCS</name>
<protein>
    <recommendedName>
        <fullName evidence="9">Magnesium transporter</fullName>
    </recommendedName>
</protein>
<dbReference type="Gramene" id="KZM93061">
    <property type="protein sequence ID" value="KZM93061"/>
    <property type="gene ID" value="DCAR_016306"/>
</dbReference>
<dbReference type="OMA" id="QNSSPDY"/>
<feature type="transmembrane region" description="Helical" evidence="9">
    <location>
        <begin position="412"/>
        <end position="435"/>
    </location>
</feature>
<dbReference type="PANTHER" id="PTHR13890">
    <property type="entry name" value="RNA SPLICING PROTEIN MRS2, MITOCHONDRIAL"/>
    <property type="match status" value="1"/>
</dbReference>
<dbReference type="Proteomes" id="UP000077755">
    <property type="component" value="Chromosome 5"/>
</dbReference>
<dbReference type="Gene3D" id="2.40.128.330">
    <property type="match status" value="1"/>
</dbReference>
<dbReference type="Gene3D" id="1.20.58.340">
    <property type="entry name" value="Magnesium transport protein CorA, transmembrane region"/>
    <property type="match status" value="2"/>
</dbReference>
<evidence type="ECO:0000256" key="1">
    <source>
        <dbReference type="ARBA" id="ARBA00004141"/>
    </source>
</evidence>
<evidence type="ECO:0000256" key="4">
    <source>
        <dbReference type="ARBA" id="ARBA00022692"/>
    </source>
</evidence>
<dbReference type="FunFam" id="2.40.128.330:FF:000001">
    <property type="entry name" value="Magnesium transporter MRS2-1"/>
    <property type="match status" value="1"/>
</dbReference>
<dbReference type="PANTHER" id="PTHR13890:SF26">
    <property type="entry name" value="MAGNESIUM TRANSPORTER MRS2-1"/>
    <property type="match status" value="1"/>
</dbReference>
<evidence type="ECO:0000256" key="5">
    <source>
        <dbReference type="ARBA" id="ARBA00022842"/>
    </source>
</evidence>
<keyword evidence="4 9" id="KW-0812">Transmembrane</keyword>
<evidence type="ECO:0000256" key="2">
    <source>
        <dbReference type="ARBA" id="ARBA00007535"/>
    </source>
</evidence>
<evidence type="ECO:0000256" key="8">
    <source>
        <dbReference type="ARBA" id="ARBA00023136"/>
    </source>
</evidence>
<feature type="transmembrane region" description="Helical" evidence="9">
    <location>
        <begin position="379"/>
        <end position="400"/>
    </location>
</feature>
<keyword evidence="8 9" id="KW-0472">Membrane</keyword>
<dbReference type="Pfam" id="PF22099">
    <property type="entry name" value="MRS2-like"/>
    <property type="match status" value="2"/>
</dbReference>
<sequence>MEDLKERLLAPGSLSNLRDGSFRPSASGRQAFQGVDVLGLMKRGQGVRSWIRVDTSGDSQVIEVDKFTMMRRCDLPARDLRLLDPLFVYPSTILGREKAIVVNLEQIRCIITADEVLLLNSLDSYVLQYVVELQRKLTTSGVGEVWQLEGNEFNGRRGNRSFNNIYENTSPDYLPFEFRALEVALEAACTFLDTQAGELEIEAYPLLDELISKISTLTLEKARRLKSRLLALTRRVQKVRDEIEQLMDDDGDMAEMYLTDKKRRMESSPFYGDQSLAGFGCNDTALSVSAPITPVSSPPDSRRLEKTLSTGRSRHGSMRSTESTTDRIEELEMLLEAYFVVIDSTLNKLTSLKEYIDDTEDFINIQLDNVRNQLIQFELLLTTATFVVAIFGVVAGIFGMNFPIAFFDVPGAFKWVLIITGITGAVIFSTFLWYFRYRRLMPL</sequence>
<evidence type="ECO:0000256" key="3">
    <source>
        <dbReference type="ARBA" id="ARBA00022448"/>
    </source>
</evidence>
<keyword evidence="5 9" id="KW-0460">Magnesium</keyword>
<reference evidence="12" key="2">
    <citation type="submission" date="2022-03" db="EMBL/GenBank/DDBJ databases">
        <title>Draft title - Genomic analysis of global carrot germplasm unveils the trajectory of domestication and the origin of high carotenoid orange carrot.</title>
        <authorList>
            <person name="Iorizzo M."/>
            <person name="Ellison S."/>
            <person name="Senalik D."/>
            <person name="Macko-Podgorni A."/>
            <person name="Grzebelus D."/>
            <person name="Bostan H."/>
            <person name="Rolling W."/>
            <person name="Curaba J."/>
            <person name="Simon P."/>
        </authorList>
    </citation>
    <scope>NUCLEOTIDE SEQUENCE</scope>
    <source>
        <tissue evidence="12">Leaf</tissue>
    </source>
</reference>
<proteinExistence type="inferred from homology"/>
<evidence type="ECO:0000256" key="7">
    <source>
        <dbReference type="ARBA" id="ARBA00023065"/>
    </source>
</evidence>
<evidence type="ECO:0000256" key="11">
    <source>
        <dbReference type="SAM" id="MobiDB-lite"/>
    </source>
</evidence>
<dbReference type="GO" id="GO:0016020">
    <property type="term" value="C:membrane"/>
    <property type="evidence" value="ECO:0007669"/>
    <property type="project" value="UniProtKB-SubCell"/>
</dbReference>
<keyword evidence="7 9" id="KW-0406">Ion transport</keyword>
<organism evidence="12 13">
    <name type="scientific">Daucus carota subsp. sativus</name>
    <name type="common">Carrot</name>
    <dbReference type="NCBI Taxonomy" id="79200"/>
    <lineage>
        <taxon>Eukaryota</taxon>
        <taxon>Viridiplantae</taxon>
        <taxon>Streptophyta</taxon>
        <taxon>Embryophyta</taxon>
        <taxon>Tracheophyta</taxon>
        <taxon>Spermatophyta</taxon>
        <taxon>Magnoliopsida</taxon>
        <taxon>eudicotyledons</taxon>
        <taxon>Gunneridae</taxon>
        <taxon>Pentapetalae</taxon>
        <taxon>asterids</taxon>
        <taxon>campanulids</taxon>
        <taxon>Apiales</taxon>
        <taxon>Apiaceae</taxon>
        <taxon>Apioideae</taxon>
        <taxon>Scandiceae</taxon>
        <taxon>Daucinae</taxon>
        <taxon>Daucus</taxon>
        <taxon>Daucus sect. Daucus</taxon>
    </lineage>
</organism>
<keyword evidence="10" id="KW-0175">Coiled coil</keyword>
<dbReference type="InterPro" id="IPR045863">
    <property type="entry name" value="CorA_TM1_TM2"/>
</dbReference>
<dbReference type="EMBL" id="CP093347">
    <property type="protein sequence ID" value="WOG99309.1"/>
    <property type="molecule type" value="Genomic_DNA"/>
</dbReference>
<comment type="function">
    <text evidence="9">Magnesium transporter that may mediate the influx of magnesium.</text>
</comment>
<comment type="subcellular location">
    <subcellularLocation>
        <location evidence="1 9">Membrane</location>
        <topology evidence="1 9">Multi-pass membrane protein</topology>
    </subcellularLocation>
</comment>